<dbReference type="GO" id="GO:0009252">
    <property type="term" value="P:peptidoglycan biosynthetic process"/>
    <property type="evidence" value="ECO:0007669"/>
    <property type="project" value="UniProtKB-KW"/>
</dbReference>
<evidence type="ECO:0000259" key="17">
    <source>
        <dbReference type="Pfam" id="PF03717"/>
    </source>
</evidence>
<dbReference type="AlphaFoldDB" id="A0A2P8C996"/>
<evidence type="ECO:0000256" key="2">
    <source>
        <dbReference type="ARBA" id="ARBA00004236"/>
    </source>
</evidence>
<evidence type="ECO:0000313" key="19">
    <source>
        <dbReference type="EMBL" id="PSK81521.1"/>
    </source>
</evidence>
<comment type="subcellular location">
    <subcellularLocation>
        <location evidence="2">Cell membrane</location>
    </subcellularLocation>
    <subcellularLocation>
        <location evidence="1">Membrane</location>
        <topology evidence="1">Single-pass membrane protein</topology>
    </subcellularLocation>
</comment>
<evidence type="ECO:0000313" key="21">
    <source>
        <dbReference type="Proteomes" id="UP000396862"/>
    </source>
</evidence>
<dbReference type="GO" id="GO:0008658">
    <property type="term" value="F:penicillin binding"/>
    <property type="evidence" value="ECO:0007669"/>
    <property type="project" value="InterPro"/>
</dbReference>
<evidence type="ECO:0000313" key="20">
    <source>
        <dbReference type="Proteomes" id="UP000240621"/>
    </source>
</evidence>
<dbReference type="SUPFAM" id="SSF56519">
    <property type="entry name" value="Penicillin binding protein dimerisation domain"/>
    <property type="match status" value="1"/>
</dbReference>
<dbReference type="GO" id="GO:0071555">
    <property type="term" value="P:cell wall organization"/>
    <property type="evidence" value="ECO:0007669"/>
    <property type="project" value="UniProtKB-KW"/>
</dbReference>
<dbReference type="GO" id="GO:0008360">
    <property type="term" value="P:regulation of cell shape"/>
    <property type="evidence" value="ECO:0007669"/>
    <property type="project" value="UniProtKB-KW"/>
</dbReference>
<proteinExistence type="predicted"/>
<evidence type="ECO:0000256" key="9">
    <source>
        <dbReference type="ARBA" id="ARBA00022960"/>
    </source>
</evidence>
<evidence type="ECO:0000256" key="11">
    <source>
        <dbReference type="ARBA" id="ARBA00022989"/>
    </source>
</evidence>
<dbReference type="NCBIfam" id="TIGR03423">
    <property type="entry name" value="pbp2_mrdA"/>
    <property type="match status" value="1"/>
</dbReference>
<dbReference type="InterPro" id="IPR036138">
    <property type="entry name" value="PBP_dimer_sf"/>
</dbReference>
<dbReference type="InterPro" id="IPR017790">
    <property type="entry name" value="Penicillin-binding_protein_2"/>
</dbReference>
<reference evidence="18 21" key="2">
    <citation type="submission" date="2019-10" db="EMBL/GenBank/DDBJ databases">
        <title>Prolixibacter strains distinguished by the presence of nitrate reductase genes were adept at nitrate-dependent anaerobic corrosion of metallic iron and carbon steel.</title>
        <authorList>
            <person name="Iino T."/>
            <person name="Shono N."/>
            <person name="Ito K."/>
            <person name="Nakamura R."/>
            <person name="Sueoka K."/>
            <person name="Harayama S."/>
            <person name="Ohkuma M."/>
        </authorList>
    </citation>
    <scope>NUCLEOTIDE SEQUENCE [LARGE SCALE GENOMIC DNA]</scope>
    <source>
        <strain evidence="18 21">MIC1-1</strain>
    </source>
</reference>
<keyword evidence="3" id="KW-1003">Cell membrane</keyword>
<keyword evidence="21" id="KW-1185">Reference proteome</keyword>
<dbReference type="PANTHER" id="PTHR30627:SF2">
    <property type="entry name" value="PEPTIDOGLYCAN D,D-TRANSPEPTIDASE MRDA"/>
    <property type="match status" value="1"/>
</dbReference>
<sequence length="654" mass="73609">MVDSNAKRTYLIAAIFLVVAVMYLIRLFTLQVVDTSYKLSATNNVVRRIVNYPARGLVYDRKGTLLVYNQAAYDVLVTPRELQPFDTLNFCNITGVTKEELKEQLQKAKDYSYFKPSVIIKQLSAQRYAILQEQLYKFSGFFVQTRTLREYPQKIASHVLGYVGEVNQQMIKKDPYYETGDYAGITGLEKSYEKELRGKKGVNYLMVDVHNRIKGSFQNGRYDTTAVIGENVVTSLDADLQRYGEKLMQGKAGSIVAIEPSTGEVLTLVSSPTYDPNLLVGRDRGEHYLALARDTLNPLFNRALMAQYPPGSTFKMVNALIGLQEGVLTPYTRYACHYGYTVGNYHMGCHHDTVFTLSGSIAESCNAYYAQEFRSILENPKYPDVRQAYDTWRKYVMSFGFGRTLGTDFPNELKGFVPSSNFYEKYVFKGSRWRALPIISLAIGQGELGITPLQLANYAATLANRGYYYIPHIVKKIQNENIPTRFTERHYTDIDTTQFPKIIEGMEEVLKPGGTAAMSRIPGITMCGKTGTAQNPHGADHSVFMAFAPADHPKIAISVYVENGVWGARYAAPIASLMIEKYLTDSISSGRKWLEKRMMEANLLEPKKPKKKAPAETETTVSSTTNKTPERDTVPPKEIAVKRDSLVIQEDTIN</sequence>
<keyword evidence="4" id="KW-0997">Cell inner membrane</keyword>
<organism evidence="19 20">
    <name type="scientific">Prolixibacter denitrificans</name>
    <dbReference type="NCBI Taxonomy" id="1541063"/>
    <lineage>
        <taxon>Bacteria</taxon>
        <taxon>Pseudomonadati</taxon>
        <taxon>Bacteroidota</taxon>
        <taxon>Bacteroidia</taxon>
        <taxon>Marinilabiliales</taxon>
        <taxon>Prolixibacteraceae</taxon>
        <taxon>Prolixibacter</taxon>
    </lineage>
</organism>
<dbReference type="GO" id="GO:0006508">
    <property type="term" value="P:proteolysis"/>
    <property type="evidence" value="ECO:0007669"/>
    <property type="project" value="UniProtKB-KW"/>
</dbReference>
<evidence type="ECO:0000256" key="7">
    <source>
        <dbReference type="ARBA" id="ARBA00022692"/>
    </source>
</evidence>
<evidence type="ECO:0000259" key="16">
    <source>
        <dbReference type="Pfam" id="PF00905"/>
    </source>
</evidence>
<dbReference type="PANTHER" id="PTHR30627">
    <property type="entry name" value="PEPTIDOGLYCAN D,D-TRANSPEPTIDASE"/>
    <property type="match status" value="1"/>
</dbReference>
<feature type="compositionally biased region" description="Low complexity" evidence="14">
    <location>
        <begin position="616"/>
        <end position="625"/>
    </location>
</feature>
<evidence type="ECO:0000256" key="3">
    <source>
        <dbReference type="ARBA" id="ARBA00022475"/>
    </source>
</evidence>
<dbReference type="Gene3D" id="3.30.1390.30">
    <property type="entry name" value="Penicillin-binding protein 2a, domain 3"/>
    <property type="match status" value="1"/>
</dbReference>
<dbReference type="Pfam" id="PF00905">
    <property type="entry name" value="Transpeptidase"/>
    <property type="match status" value="1"/>
</dbReference>
<dbReference type="InterPro" id="IPR001460">
    <property type="entry name" value="PCN-bd_Tpept"/>
</dbReference>
<keyword evidence="12 15" id="KW-0472">Membrane</keyword>
<dbReference type="Gene3D" id="3.90.1310.10">
    <property type="entry name" value="Penicillin-binding protein 2a (Domain 2)"/>
    <property type="match status" value="1"/>
</dbReference>
<evidence type="ECO:0000256" key="6">
    <source>
        <dbReference type="ARBA" id="ARBA00022670"/>
    </source>
</evidence>
<dbReference type="GO" id="GO:0005886">
    <property type="term" value="C:plasma membrane"/>
    <property type="evidence" value="ECO:0007669"/>
    <property type="project" value="UniProtKB-SubCell"/>
</dbReference>
<dbReference type="Proteomes" id="UP000240621">
    <property type="component" value="Unassembled WGS sequence"/>
</dbReference>
<dbReference type="Proteomes" id="UP000396862">
    <property type="component" value="Unassembled WGS sequence"/>
</dbReference>
<dbReference type="SUPFAM" id="SSF56601">
    <property type="entry name" value="beta-lactamase/transpeptidase-like"/>
    <property type="match status" value="1"/>
</dbReference>
<dbReference type="OrthoDB" id="9766847at2"/>
<dbReference type="Pfam" id="PF03717">
    <property type="entry name" value="PBP_dimer"/>
    <property type="match status" value="1"/>
</dbReference>
<keyword evidence="13" id="KW-0961">Cell wall biogenesis/degradation</keyword>
<evidence type="ECO:0000256" key="8">
    <source>
        <dbReference type="ARBA" id="ARBA00022801"/>
    </source>
</evidence>
<feature type="compositionally biased region" description="Basic and acidic residues" evidence="14">
    <location>
        <begin position="628"/>
        <end position="645"/>
    </location>
</feature>
<evidence type="ECO:0000313" key="18">
    <source>
        <dbReference type="EMBL" id="GET21012.1"/>
    </source>
</evidence>
<dbReference type="InterPro" id="IPR050515">
    <property type="entry name" value="Beta-lactam/transpept"/>
</dbReference>
<evidence type="ECO:0000256" key="10">
    <source>
        <dbReference type="ARBA" id="ARBA00022984"/>
    </source>
</evidence>
<evidence type="ECO:0000256" key="12">
    <source>
        <dbReference type="ARBA" id="ARBA00023136"/>
    </source>
</evidence>
<keyword evidence="7 15" id="KW-0812">Transmembrane</keyword>
<evidence type="ECO:0000256" key="13">
    <source>
        <dbReference type="ARBA" id="ARBA00023316"/>
    </source>
</evidence>
<evidence type="ECO:0000256" key="1">
    <source>
        <dbReference type="ARBA" id="ARBA00004167"/>
    </source>
</evidence>
<keyword evidence="5" id="KW-0121">Carboxypeptidase</keyword>
<reference evidence="19 20" key="1">
    <citation type="submission" date="2018-03" db="EMBL/GenBank/DDBJ databases">
        <title>Genomic Encyclopedia of Archaeal and Bacterial Type Strains, Phase II (KMG-II): from individual species to whole genera.</title>
        <authorList>
            <person name="Goeker M."/>
        </authorList>
    </citation>
    <scope>NUCLEOTIDE SEQUENCE [LARGE SCALE GENOMIC DNA]</scope>
    <source>
        <strain evidence="19 20">DSM 27267</strain>
    </source>
</reference>
<evidence type="ECO:0000256" key="14">
    <source>
        <dbReference type="SAM" id="MobiDB-lite"/>
    </source>
</evidence>
<feature type="transmembrane region" description="Helical" evidence="15">
    <location>
        <begin position="9"/>
        <end position="28"/>
    </location>
</feature>
<dbReference type="FunFam" id="3.40.710.10:FF:000024">
    <property type="entry name" value="Penicillin-binding protein 2"/>
    <property type="match status" value="1"/>
</dbReference>
<evidence type="ECO:0000256" key="5">
    <source>
        <dbReference type="ARBA" id="ARBA00022645"/>
    </source>
</evidence>
<protein>
    <submittedName>
        <fullName evidence="19">Penicillin-binding protein 2</fullName>
    </submittedName>
</protein>
<keyword evidence="6" id="KW-0645">Protease</keyword>
<dbReference type="GO" id="GO:0009002">
    <property type="term" value="F:serine-type D-Ala-D-Ala carboxypeptidase activity"/>
    <property type="evidence" value="ECO:0007669"/>
    <property type="project" value="InterPro"/>
</dbReference>
<keyword evidence="9" id="KW-0133">Cell shape</keyword>
<dbReference type="Gene3D" id="3.40.710.10">
    <property type="entry name" value="DD-peptidase/beta-lactamase superfamily"/>
    <property type="match status" value="1"/>
</dbReference>
<accession>A0A2P8C996</accession>
<gene>
    <name evidence="19" type="ORF">CLV93_109127</name>
    <name evidence="18" type="ORF">JCM18694_12580</name>
</gene>
<feature type="domain" description="Penicillin-binding protein dimerisation" evidence="17">
    <location>
        <begin position="52"/>
        <end position="214"/>
    </location>
</feature>
<dbReference type="EMBL" id="BLAU01000001">
    <property type="protein sequence ID" value="GET21012.1"/>
    <property type="molecule type" value="Genomic_DNA"/>
</dbReference>
<comment type="caution">
    <text evidence="19">The sequence shown here is derived from an EMBL/GenBank/DDBJ whole genome shotgun (WGS) entry which is preliminary data.</text>
</comment>
<dbReference type="GO" id="GO:0071972">
    <property type="term" value="F:peptidoglycan L,D-transpeptidase activity"/>
    <property type="evidence" value="ECO:0007669"/>
    <property type="project" value="TreeGrafter"/>
</dbReference>
<dbReference type="InterPro" id="IPR005311">
    <property type="entry name" value="PBP_dimer"/>
</dbReference>
<dbReference type="EMBL" id="PYGC01000009">
    <property type="protein sequence ID" value="PSK81521.1"/>
    <property type="molecule type" value="Genomic_DNA"/>
</dbReference>
<feature type="domain" description="Penicillin-binding protein transpeptidase" evidence="16">
    <location>
        <begin position="253"/>
        <end position="576"/>
    </location>
</feature>
<evidence type="ECO:0000256" key="4">
    <source>
        <dbReference type="ARBA" id="ARBA00022519"/>
    </source>
</evidence>
<feature type="region of interest" description="Disordered" evidence="14">
    <location>
        <begin position="604"/>
        <end position="654"/>
    </location>
</feature>
<keyword evidence="8" id="KW-0378">Hydrolase</keyword>
<name>A0A2P8C996_9BACT</name>
<dbReference type="InterPro" id="IPR012338">
    <property type="entry name" value="Beta-lactam/transpept-like"/>
</dbReference>
<evidence type="ECO:0000256" key="15">
    <source>
        <dbReference type="SAM" id="Phobius"/>
    </source>
</evidence>
<keyword evidence="10" id="KW-0573">Peptidoglycan synthesis</keyword>
<keyword evidence="11 15" id="KW-1133">Transmembrane helix</keyword>